<proteinExistence type="predicted"/>
<dbReference type="EMBL" id="JAAZQQ010000004">
    <property type="protein sequence ID" value="NKX45511.1"/>
    <property type="molecule type" value="Genomic_DNA"/>
</dbReference>
<dbReference type="AlphaFoldDB" id="A0A7X6H022"/>
<dbReference type="InterPro" id="IPR007296">
    <property type="entry name" value="DUF403"/>
</dbReference>
<evidence type="ECO:0000313" key="3">
    <source>
        <dbReference type="EMBL" id="NKX45511.1"/>
    </source>
</evidence>
<evidence type="ECO:0000259" key="1">
    <source>
        <dbReference type="Pfam" id="PF04168"/>
    </source>
</evidence>
<comment type="caution">
    <text evidence="3">The sequence shown here is derived from an EMBL/GenBank/DDBJ whole genome shotgun (WGS) entry which is preliminary data.</text>
</comment>
<protein>
    <recommendedName>
        <fullName evidence="5">DUF403 domain-containing protein</fullName>
    </recommendedName>
</protein>
<dbReference type="SUPFAM" id="SSF56059">
    <property type="entry name" value="Glutathione synthetase ATP-binding domain-like"/>
    <property type="match status" value="1"/>
</dbReference>
<evidence type="ECO:0008006" key="5">
    <source>
        <dbReference type="Google" id="ProtNLM"/>
    </source>
</evidence>
<evidence type="ECO:0000259" key="2">
    <source>
        <dbReference type="Pfam" id="PF14403"/>
    </source>
</evidence>
<dbReference type="InterPro" id="IPR051680">
    <property type="entry name" value="ATP-dep_Glu-Cys_Ligase-2"/>
</dbReference>
<dbReference type="PANTHER" id="PTHR34595:SF2">
    <property type="entry name" value="BLR2978 PROTEIN"/>
    <property type="match status" value="1"/>
</dbReference>
<dbReference type="PANTHER" id="PTHR34595">
    <property type="entry name" value="BLR5612 PROTEIN"/>
    <property type="match status" value="1"/>
</dbReference>
<dbReference type="Gene3D" id="3.40.50.11290">
    <property type="match status" value="1"/>
</dbReference>
<feature type="domain" description="Circularly permuted ATP-grasp type 2" evidence="2">
    <location>
        <begin position="90"/>
        <end position="468"/>
    </location>
</feature>
<dbReference type="Proteomes" id="UP000526408">
    <property type="component" value="Unassembled WGS sequence"/>
</dbReference>
<feature type="domain" description="DUF403" evidence="1">
    <location>
        <begin position="515"/>
        <end position="796"/>
    </location>
</feature>
<sequence length="797" mass="86580">MTGQADPMRPASVLADYAVKPGVADELFDGQGVMRPVWASFMEQFARLSPEQVAERFARGNQYLRDVGVFYRQYSADPLQEREWPLSHVPVILHERDWDEICAGLAQRAELLERVVADLYGEAQLVRDGHLPAILVAQNPEWHRPLVGIAPASGHFLHLIAFEIGRSPDGSWLVLGDRTQSPSGAGFALENRMATARIFPDPFPRANVRRLAGFFRAFRGAMDALPGAHGRRAAVLSPGPGNDTYFEHSYIARYLGLPLLEGDDLIVQNGEVRVRTVSGPQPVGVLWRRLDTAYADPLELDESSHIGTPGLVDAVRQSNVNIVNALGSGILETRALLAFLPKIAEVLLGEPLRIPNIATWWCGQPSEREVVKANAEGMFIGDALSRALPFDIGSAGPLAEAARTLSGDALSDWIDANAPNLVGQEAVTLSTTPCWVEDRLMPRPMSVRVFAARTPQGWSFLPGGYARVGRTGDAAALSMQQGGSVADVWIMCDGPAAPDTLLDRESFRREDTGALPSRTADNLYWLGRYVERTEGAIRLLRGYHLRLAETGDPFDGSLREVADLLAALFLDVGQPAPAAIAPALGAARVCAGRVRDRFSVDGWAALNDLVNSLEAMSGTFQPGDESARQLSVLLRKITGFNGLVHENMHRTSGWRFLTFGRAIERADAAAAAVAACMEGNGAATGLLDMALEYGDSRVTHQRRYRIDPTRETVADLLALDSHNPRSILFQVTSMRRIAEDLPRARVQGRVSDLLGALLRLETDLVVSRPGDVTPERLRAVRAALAGVSTALSAAYLA</sequence>
<accession>A0A7X6H022</accession>
<name>A0A7X6H022_9RHOB</name>
<keyword evidence="4" id="KW-1185">Reference proteome</keyword>
<dbReference type="Pfam" id="PF04168">
    <property type="entry name" value="Alpha-E"/>
    <property type="match status" value="1"/>
</dbReference>
<organism evidence="3 4">
    <name type="scientific">Roseicyclus persicicus</name>
    <dbReference type="NCBI Taxonomy" id="2650661"/>
    <lineage>
        <taxon>Bacteria</taxon>
        <taxon>Pseudomonadati</taxon>
        <taxon>Pseudomonadota</taxon>
        <taxon>Alphaproteobacteria</taxon>
        <taxon>Rhodobacterales</taxon>
        <taxon>Roseobacteraceae</taxon>
        <taxon>Roseicyclus</taxon>
    </lineage>
</organism>
<dbReference type="InterPro" id="IPR025841">
    <property type="entry name" value="CP_ATPgrasp_2"/>
</dbReference>
<evidence type="ECO:0000313" key="4">
    <source>
        <dbReference type="Proteomes" id="UP000526408"/>
    </source>
</evidence>
<gene>
    <name evidence="3" type="ORF">HCU73_13025</name>
</gene>
<reference evidence="3 4" key="1">
    <citation type="submission" date="2020-04" db="EMBL/GenBank/DDBJ databases">
        <authorList>
            <person name="Yoon J."/>
        </authorList>
    </citation>
    <scope>NUCLEOTIDE SEQUENCE [LARGE SCALE GENOMIC DNA]</scope>
    <source>
        <strain evidence="3 4">KMU-115</strain>
    </source>
</reference>
<dbReference type="Pfam" id="PF14403">
    <property type="entry name" value="CP_ATPgrasp_2"/>
    <property type="match status" value="1"/>
</dbReference>